<evidence type="ECO:0000313" key="7">
    <source>
        <dbReference type="Proteomes" id="UP001209755"/>
    </source>
</evidence>
<evidence type="ECO:0000256" key="1">
    <source>
        <dbReference type="SAM" id="MobiDB-lite"/>
    </source>
</evidence>
<dbReference type="EMBL" id="JAOQNS010000002">
    <property type="protein sequence ID" value="MCW2306557.1"/>
    <property type="molecule type" value="Genomic_DNA"/>
</dbReference>
<keyword evidence="7" id="KW-1185">Reference proteome</keyword>
<keyword evidence="2" id="KW-0812">Transmembrane</keyword>
<dbReference type="Gene3D" id="2.60.200.20">
    <property type="match status" value="1"/>
</dbReference>
<gene>
    <name evidence="6" type="ORF">M2319_000876</name>
</gene>
<feature type="chain" id="PRO_5047057144" evidence="3">
    <location>
        <begin position="28"/>
        <end position="500"/>
    </location>
</feature>
<feature type="transmembrane region" description="Helical" evidence="2">
    <location>
        <begin position="332"/>
        <end position="357"/>
    </location>
</feature>
<dbReference type="Gene3D" id="3.40.50.410">
    <property type="entry name" value="von Willebrand factor, type A domain"/>
    <property type="match status" value="1"/>
</dbReference>
<dbReference type="PROSITE" id="PS50006">
    <property type="entry name" value="FHA_DOMAIN"/>
    <property type="match status" value="1"/>
</dbReference>
<reference evidence="7" key="1">
    <citation type="submission" date="2023-07" db="EMBL/GenBank/DDBJ databases">
        <title>Genome sequencing of Purple Non-Sulfur Bacteria from various extreme environments.</title>
        <authorList>
            <person name="Mayer M."/>
        </authorList>
    </citation>
    <scope>NUCLEOTIDE SEQUENCE [LARGE SCALE GENOMIC DNA]</scope>
    <source>
        <strain evidence="7">DSM 17935</strain>
    </source>
</reference>
<proteinExistence type="predicted"/>
<evidence type="ECO:0000256" key="2">
    <source>
        <dbReference type="SAM" id="Phobius"/>
    </source>
</evidence>
<dbReference type="SMART" id="SM00240">
    <property type="entry name" value="FHA"/>
    <property type="match status" value="1"/>
</dbReference>
<evidence type="ECO:0000256" key="3">
    <source>
        <dbReference type="SAM" id="SignalP"/>
    </source>
</evidence>
<dbReference type="SUPFAM" id="SSF53300">
    <property type="entry name" value="vWA-like"/>
    <property type="match status" value="1"/>
</dbReference>
<feature type="domain" description="VWFA" evidence="5">
    <location>
        <begin position="94"/>
        <end position="266"/>
    </location>
</feature>
<dbReference type="InterPro" id="IPR036465">
    <property type="entry name" value="vWFA_dom_sf"/>
</dbReference>
<dbReference type="InterPro" id="IPR008984">
    <property type="entry name" value="SMAD_FHA_dom_sf"/>
</dbReference>
<organism evidence="6 7">
    <name type="scientific">Rhodobium gokarnense</name>
    <dbReference type="NCBI Taxonomy" id="364296"/>
    <lineage>
        <taxon>Bacteria</taxon>
        <taxon>Pseudomonadati</taxon>
        <taxon>Pseudomonadota</taxon>
        <taxon>Alphaproteobacteria</taxon>
        <taxon>Hyphomicrobiales</taxon>
        <taxon>Rhodobiaceae</taxon>
        <taxon>Rhodobium</taxon>
    </lineage>
</organism>
<evidence type="ECO:0000259" key="5">
    <source>
        <dbReference type="PROSITE" id="PS50234"/>
    </source>
</evidence>
<keyword evidence="3" id="KW-0732">Signal</keyword>
<keyword evidence="2" id="KW-0472">Membrane</keyword>
<dbReference type="SUPFAM" id="SSF49879">
    <property type="entry name" value="SMAD/FHA domain"/>
    <property type="match status" value="1"/>
</dbReference>
<evidence type="ECO:0000259" key="4">
    <source>
        <dbReference type="PROSITE" id="PS50006"/>
    </source>
</evidence>
<feature type="signal peptide" evidence="3">
    <location>
        <begin position="1"/>
        <end position="27"/>
    </location>
</feature>
<feature type="domain" description="FHA" evidence="4">
    <location>
        <begin position="418"/>
        <end position="468"/>
    </location>
</feature>
<sequence length="500" mass="53658">MELLIATSVRRLAGVLCAALVGVSVLAAPGSAASEKILTRCSVLGEASKTRCLIRSVDGAAITRVEATVDGRRKSVETLRQVPEDPDDPAESIAILFMIDASKSMTVDAFIAIADQIADIVDMSKPRHRFGLATFHDDLYLKVAVGADKSKIQTALGNLERDGDNTAFYEAVKKGLDTLSRERSQRRFLVVMSDGLSEDNAYFPDDIVPLARQANIAIVGLGYPNPNQDPNAIPLQPIKRLAEETGGLFESADADGLLPADFAGTLFSLTDSGVSARIDTSDEAGTGNLMLLVTDADGATAQSAHTLTFSGKVPLLRRVQETAEEMWANQPLLLAAIALVFLLVLFLLLWLISRLFARRPDDRRRDAVDTLPQDDGLCEGGDGDNENMRLPPAIIYAHIDVLEGDPPPRRFDISDTKVRIGRGPGNDLVLSSDTVSNDHCVLTLQDDGGFEIRDVNSSNGTIVEGERIGRDVLEGGEKIVLGHVVLKFVSAAQAAAKYGA</sequence>
<feature type="region of interest" description="Disordered" evidence="1">
    <location>
        <begin position="363"/>
        <end position="386"/>
    </location>
</feature>
<dbReference type="Proteomes" id="UP001209755">
    <property type="component" value="Unassembled WGS sequence"/>
</dbReference>
<dbReference type="CDD" id="cd00060">
    <property type="entry name" value="FHA"/>
    <property type="match status" value="1"/>
</dbReference>
<dbReference type="Pfam" id="PF00092">
    <property type="entry name" value="VWA"/>
    <property type="match status" value="1"/>
</dbReference>
<dbReference type="InterPro" id="IPR000253">
    <property type="entry name" value="FHA_dom"/>
</dbReference>
<comment type="caution">
    <text evidence="6">The sequence shown here is derived from an EMBL/GenBank/DDBJ whole genome shotgun (WGS) entry which is preliminary data.</text>
</comment>
<dbReference type="PROSITE" id="PS50234">
    <property type="entry name" value="VWFA"/>
    <property type="match status" value="1"/>
</dbReference>
<dbReference type="InterPro" id="IPR002035">
    <property type="entry name" value="VWF_A"/>
</dbReference>
<dbReference type="CDD" id="cd00198">
    <property type="entry name" value="vWFA"/>
    <property type="match status" value="1"/>
</dbReference>
<evidence type="ECO:0000313" key="6">
    <source>
        <dbReference type="EMBL" id="MCW2306557.1"/>
    </source>
</evidence>
<dbReference type="SMART" id="SM00327">
    <property type="entry name" value="VWA"/>
    <property type="match status" value="1"/>
</dbReference>
<name>A0ABT3H836_9HYPH</name>
<accession>A0ABT3H836</accession>
<protein>
    <submittedName>
        <fullName evidence="6">PSer/pThr/pTyr-binding forkhead associated (FHA) protein</fullName>
    </submittedName>
</protein>
<dbReference type="Pfam" id="PF00498">
    <property type="entry name" value="FHA"/>
    <property type="match status" value="1"/>
</dbReference>
<keyword evidence="2" id="KW-1133">Transmembrane helix</keyword>
<dbReference type="RefSeq" id="WP_264600222.1">
    <property type="nucleotide sequence ID" value="NZ_JAOQNS010000002.1"/>
</dbReference>